<feature type="region of interest" description="Disordered" evidence="1">
    <location>
        <begin position="53"/>
        <end position="77"/>
    </location>
</feature>
<keyword evidence="3" id="KW-1185">Reference proteome</keyword>
<feature type="compositionally biased region" description="Acidic residues" evidence="1">
    <location>
        <begin position="95"/>
        <end position="106"/>
    </location>
</feature>
<dbReference type="VEuPathDB" id="TriTrypDB:BSAL_55715"/>
<proteinExistence type="predicted"/>
<dbReference type="AlphaFoldDB" id="A0A0S4IRN0"/>
<feature type="region of interest" description="Disordered" evidence="1">
    <location>
        <begin position="93"/>
        <end position="147"/>
    </location>
</feature>
<evidence type="ECO:0000256" key="1">
    <source>
        <dbReference type="SAM" id="MobiDB-lite"/>
    </source>
</evidence>
<feature type="compositionally biased region" description="Basic and acidic residues" evidence="1">
    <location>
        <begin position="122"/>
        <end position="132"/>
    </location>
</feature>
<feature type="region of interest" description="Disordered" evidence="1">
    <location>
        <begin position="416"/>
        <end position="447"/>
    </location>
</feature>
<evidence type="ECO:0000313" key="2">
    <source>
        <dbReference type="EMBL" id="CUE74445.1"/>
    </source>
</evidence>
<protein>
    <submittedName>
        <fullName evidence="2">Uncharacterized protein</fullName>
    </submittedName>
</protein>
<feature type="compositionally biased region" description="Polar residues" evidence="1">
    <location>
        <begin position="134"/>
        <end position="147"/>
    </location>
</feature>
<reference evidence="3" key="1">
    <citation type="submission" date="2015-09" db="EMBL/GenBank/DDBJ databases">
        <authorList>
            <consortium name="Pathogen Informatics"/>
        </authorList>
    </citation>
    <scope>NUCLEOTIDE SEQUENCE [LARGE SCALE GENOMIC DNA]</scope>
    <source>
        <strain evidence="3">Lake Konstanz</strain>
    </source>
</reference>
<dbReference type="EMBL" id="CYKH01000164">
    <property type="protein sequence ID" value="CUE74445.1"/>
    <property type="molecule type" value="Genomic_DNA"/>
</dbReference>
<sequence length="647" mass="70679">MAAPRQASTALSSCSSNSDFLLIDAIPTSDDCIVTKLNRRAFINDIITKSFPAPLPPLSPSGKKNNKSSAAVATPAVTVSSTGDNCHVVLSQHVDDDDGDEDEDGETLCLDSDLGDIGQSPSKDKRGDEDRVILSSSTSSAAKLQEQNHMRTLQQLRQRLLGTSTSGDDDDEGAMMDDAQQHSRTFPFDATVARLISPDVWPRIYRQFELDVKRQEFLIETEKFTNAAEAYRSIRQMMHATLVQKLLKERQRRAAANQRRRPIISTAKVAAKAMVASVTCVGSHTRPVEAARPTAADAQRVDPSKVHMDPYEGDDAPLDDEVYSEELIAAAERMTRLVILFSQQSVMGLPFEELYRRYLVHVDRVLHLDSDAARNGAMFVQLTAAPSTATTTTTSSASSELGGSAASVASSFASVNYPSPQQHQHHARGGSGAGGQPSSVHMPPPPPPLFDWPSAKCHNHSPLVTAPTLRIHKRFRVFEIIDADDDNNGNDHNRNRRAQCDDDGVTHTLFTIDTDIIIDLFASESVPIIMTWMIEQPSPRRVSTRTPVQPIATAAAPAPPFSRENATPSHADANDDVATYVPLQDCLTYIPNSATQRSREDSAANVARGDECSTLLHQQRVCDCLGGPYGFHRADCHVVVSLRQKIE</sequence>
<name>A0A0S4IRN0_BODSA</name>
<feature type="compositionally biased region" description="Low complexity" evidence="1">
    <location>
        <begin position="68"/>
        <end position="77"/>
    </location>
</feature>
<accession>A0A0S4IRN0</accession>
<evidence type="ECO:0000313" key="3">
    <source>
        <dbReference type="Proteomes" id="UP000051952"/>
    </source>
</evidence>
<organism evidence="2 3">
    <name type="scientific">Bodo saltans</name>
    <name type="common">Flagellated protozoan</name>
    <dbReference type="NCBI Taxonomy" id="75058"/>
    <lineage>
        <taxon>Eukaryota</taxon>
        <taxon>Discoba</taxon>
        <taxon>Euglenozoa</taxon>
        <taxon>Kinetoplastea</taxon>
        <taxon>Metakinetoplastina</taxon>
        <taxon>Eubodonida</taxon>
        <taxon>Bodonidae</taxon>
        <taxon>Bodo</taxon>
    </lineage>
</organism>
<gene>
    <name evidence="2" type="ORF">BSAL_55735</name>
</gene>
<dbReference type="Proteomes" id="UP000051952">
    <property type="component" value="Unassembled WGS sequence"/>
</dbReference>